<dbReference type="Proteomes" id="UP001589575">
    <property type="component" value="Unassembled WGS sequence"/>
</dbReference>
<evidence type="ECO:0000313" key="2">
    <source>
        <dbReference type="Proteomes" id="UP001589575"/>
    </source>
</evidence>
<proteinExistence type="predicted"/>
<evidence type="ECO:0000313" key="1">
    <source>
        <dbReference type="EMBL" id="MFB9075573.1"/>
    </source>
</evidence>
<organism evidence="1 2">
    <name type="scientific">Citricoccus parietis</name>
    <dbReference type="NCBI Taxonomy" id="592307"/>
    <lineage>
        <taxon>Bacteria</taxon>
        <taxon>Bacillati</taxon>
        <taxon>Actinomycetota</taxon>
        <taxon>Actinomycetes</taxon>
        <taxon>Micrococcales</taxon>
        <taxon>Micrococcaceae</taxon>
        <taxon>Citricoccus</taxon>
    </lineage>
</organism>
<keyword evidence="2" id="KW-1185">Reference proteome</keyword>
<comment type="caution">
    <text evidence="1">The sequence shown here is derived from an EMBL/GenBank/DDBJ whole genome shotgun (WGS) entry which is preliminary data.</text>
</comment>
<accession>A0ABV5G9G8</accession>
<sequence>MAGERSSPSVCPGRERVADGLRGRVLGALVEGHLVSLLRRSHAP</sequence>
<protein>
    <submittedName>
        <fullName evidence="1">Uncharacterized protein</fullName>
    </submittedName>
</protein>
<dbReference type="EMBL" id="JBHMFI010000023">
    <property type="protein sequence ID" value="MFB9075573.1"/>
    <property type="molecule type" value="Genomic_DNA"/>
</dbReference>
<reference evidence="1 2" key="1">
    <citation type="submission" date="2024-09" db="EMBL/GenBank/DDBJ databases">
        <authorList>
            <person name="Sun Q."/>
            <person name="Mori K."/>
        </authorList>
    </citation>
    <scope>NUCLEOTIDE SEQUENCE [LARGE SCALE GENOMIC DNA]</scope>
    <source>
        <strain evidence="1 2">CCM 7609</strain>
    </source>
</reference>
<name>A0ABV5G9G8_9MICC</name>
<gene>
    <name evidence="1" type="ORF">ACFFX0_32175</name>
</gene>